<gene>
    <name evidence="4" type="ORF">FHU37_000904</name>
</gene>
<dbReference type="Gene3D" id="3.40.50.1240">
    <property type="entry name" value="Phosphoglycerate mutase-like"/>
    <property type="match status" value="1"/>
</dbReference>
<dbReference type="PANTHER" id="PTHR48100:SF2">
    <property type="entry name" value="CONSERVED PROTEIN"/>
    <property type="match status" value="1"/>
</dbReference>
<sequence>MPTVLFLRHGRSAANTSGRLAGWSPGVHLDERGLAQAAALPDRLAGVPLARIVTSPLERCRQTLAPLLERAEASADGAAVPVAVDERLGECHYGDWTGREIKELAKDPLWPVVQQHPSAARFPGEDGETLRAMQQRAVEAVRDWNERVTEEHGPDAVYLVCTHGDVIKALLADALGMHLDLFQRIAVDPCSISAVRYTPMRPFLLRAGDTGRLADLVPPPPPPAAEAAETAAAEEAATPDASGDAVVGGGAGGA</sequence>
<dbReference type="InterPro" id="IPR022492">
    <property type="entry name" value="Phosphomutase_MSMEG4193_put"/>
</dbReference>
<reference evidence="4 5" key="1">
    <citation type="submission" date="2020-07" db="EMBL/GenBank/DDBJ databases">
        <title>Sequencing the genomes of 1000 actinobacteria strains.</title>
        <authorList>
            <person name="Klenk H.-P."/>
        </authorList>
    </citation>
    <scope>NUCLEOTIDE SEQUENCE [LARGE SCALE GENOMIC DNA]</scope>
    <source>
        <strain evidence="4 5">DSM 42178</strain>
    </source>
</reference>
<dbReference type="SMART" id="SM00855">
    <property type="entry name" value="PGAM"/>
    <property type="match status" value="1"/>
</dbReference>
<dbReference type="AlphaFoldDB" id="A0A852ZZE4"/>
<dbReference type="NCBIfam" id="TIGR03848">
    <property type="entry name" value="MSMEG_4193"/>
    <property type="match status" value="1"/>
</dbReference>
<dbReference type="InterPro" id="IPR050275">
    <property type="entry name" value="PGM_Phosphatase"/>
</dbReference>
<name>A0A852ZZE4_9ACTN</name>
<dbReference type="GO" id="GO:0005737">
    <property type="term" value="C:cytoplasm"/>
    <property type="evidence" value="ECO:0007669"/>
    <property type="project" value="TreeGrafter"/>
</dbReference>
<dbReference type="Pfam" id="PF00300">
    <property type="entry name" value="His_Phos_1"/>
    <property type="match status" value="1"/>
</dbReference>
<dbReference type="InterPro" id="IPR013078">
    <property type="entry name" value="His_Pase_superF_clade-1"/>
</dbReference>
<feature type="active site" description="Tele-phosphohistidine intermediate" evidence="1">
    <location>
        <position position="9"/>
    </location>
</feature>
<dbReference type="Proteomes" id="UP000567795">
    <property type="component" value="Unassembled WGS sequence"/>
</dbReference>
<feature type="active site" description="Proton donor/acceptor" evidence="1">
    <location>
        <position position="90"/>
    </location>
</feature>
<dbReference type="GO" id="GO:0016791">
    <property type="term" value="F:phosphatase activity"/>
    <property type="evidence" value="ECO:0007669"/>
    <property type="project" value="TreeGrafter"/>
</dbReference>
<dbReference type="RefSeq" id="WP_179812935.1">
    <property type="nucleotide sequence ID" value="NZ_JACBZD010000001.1"/>
</dbReference>
<feature type="binding site" evidence="2">
    <location>
        <begin position="8"/>
        <end position="15"/>
    </location>
    <ligand>
        <name>substrate</name>
    </ligand>
</feature>
<proteinExistence type="predicted"/>
<comment type="caution">
    <text evidence="4">The sequence shown here is derived from an EMBL/GenBank/DDBJ whole genome shotgun (WGS) entry which is preliminary data.</text>
</comment>
<dbReference type="SUPFAM" id="SSF53254">
    <property type="entry name" value="Phosphoglycerate mutase-like"/>
    <property type="match status" value="1"/>
</dbReference>
<accession>A0A852ZZE4</accession>
<evidence type="ECO:0000256" key="1">
    <source>
        <dbReference type="PIRSR" id="PIRSR613078-1"/>
    </source>
</evidence>
<keyword evidence="5" id="KW-1185">Reference proteome</keyword>
<evidence type="ECO:0000313" key="4">
    <source>
        <dbReference type="EMBL" id="NYI03961.1"/>
    </source>
</evidence>
<feature type="region of interest" description="Disordered" evidence="3">
    <location>
        <begin position="216"/>
        <end position="254"/>
    </location>
</feature>
<evidence type="ECO:0000256" key="3">
    <source>
        <dbReference type="SAM" id="MobiDB-lite"/>
    </source>
</evidence>
<dbReference type="EMBL" id="JACBZD010000001">
    <property type="protein sequence ID" value="NYI03961.1"/>
    <property type="molecule type" value="Genomic_DNA"/>
</dbReference>
<dbReference type="PANTHER" id="PTHR48100">
    <property type="entry name" value="BROAD-SPECIFICITY PHOSPHATASE YOR283W-RELATED"/>
    <property type="match status" value="1"/>
</dbReference>
<dbReference type="InterPro" id="IPR029033">
    <property type="entry name" value="His_PPase_superfam"/>
</dbReference>
<dbReference type="CDD" id="cd07067">
    <property type="entry name" value="HP_PGM_like"/>
    <property type="match status" value="1"/>
</dbReference>
<evidence type="ECO:0000256" key="2">
    <source>
        <dbReference type="PIRSR" id="PIRSR613078-2"/>
    </source>
</evidence>
<feature type="binding site" evidence="2">
    <location>
        <position position="59"/>
    </location>
    <ligand>
        <name>substrate</name>
    </ligand>
</feature>
<organism evidence="4 5">
    <name type="scientific">Allostreptomyces psammosilenae</name>
    <dbReference type="NCBI Taxonomy" id="1892865"/>
    <lineage>
        <taxon>Bacteria</taxon>
        <taxon>Bacillati</taxon>
        <taxon>Actinomycetota</taxon>
        <taxon>Actinomycetes</taxon>
        <taxon>Kitasatosporales</taxon>
        <taxon>Streptomycetaceae</taxon>
        <taxon>Allostreptomyces</taxon>
    </lineage>
</organism>
<evidence type="ECO:0000313" key="5">
    <source>
        <dbReference type="Proteomes" id="UP000567795"/>
    </source>
</evidence>
<feature type="binding site" evidence="2">
    <location>
        <begin position="90"/>
        <end position="93"/>
    </location>
    <ligand>
        <name>substrate</name>
    </ligand>
</feature>
<feature type="compositionally biased region" description="Low complexity" evidence="3">
    <location>
        <begin position="225"/>
        <end position="245"/>
    </location>
</feature>
<protein>
    <submittedName>
        <fullName evidence="4">Putative phosphomutase (TIGR03848 family)</fullName>
    </submittedName>
</protein>